<evidence type="ECO:0000313" key="3">
    <source>
        <dbReference type="Proteomes" id="UP000468828"/>
    </source>
</evidence>
<dbReference type="EMBL" id="JAAGWH010000007">
    <property type="protein sequence ID" value="NEK92973.1"/>
    <property type="molecule type" value="Genomic_DNA"/>
</dbReference>
<reference evidence="2 4" key="2">
    <citation type="submission" date="2020-02" db="EMBL/GenBank/DDBJ databases">
        <title>The WGS of Modestobacter muralis DSM 100205.</title>
        <authorList>
            <person name="Jiang Z."/>
        </authorList>
    </citation>
    <scope>NUCLEOTIDE SEQUENCE [LARGE SCALE GENOMIC DNA]</scope>
    <source>
        <strain evidence="2 4">DSM 100205</strain>
    </source>
</reference>
<name>A0A6P0H200_9ACTN</name>
<keyword evidence="3" id="KW-1185">Reference proteome</keyword>
<dbReference type="EMBL" id="JAAGWB010000007">
    <property type="protein sequence ID" value="NEN49740.1"/>
    <property type="molecule type" value="Genomic_DNA"/>
</dbReference>
<proteinExistence type="predicted"/>
<gene>
    <name evidence="2" type="ORF">G3R41_02125</name>
    <name evidence="1" type="ORF">GCU67_02125</name>
</gene>
<evidence type="ECO:0000313" key="2">
    <source>
        <dbReference type="EMBL" id="NEN49740.1"/>
    </source>
</evidence>
<dbReference type="RefSeq" id="WP_163609439.1">
    <property type="nucleotide sequence ID" value="NZ_JAAGWB010000007.1"/>
</dbReference>
<dbReference type="Proteomes" id="UP000468828">
    <property type="component" value="Unassembled WGS sequence"/>
</dbReference>
<sequence>MTAQSWHSIASGKPYPVTGLTSGEVTSLDQFLGDAEFTIDGEGGPVVVCGHGVPLEDKIRFHEKDTVGGKDVRVWHVSSGGSGFVAESIAAF</sequence>
<protein>
    <submittedName>
        <fullName evidence="2">Uncharacterized protein</fullName>
    </submittedName>
</protein>
<dbReference type="AlphaFoldDB" id="A0A6P0H200"/>
<accession>A0A6P0H200</accession>
<evidence type="ECO:0000313" key="4">
    <source>
        <dbReference type="Proteomes" id="UP000471152"/>
    </source>
</evidence>
<reference evidence="1 3" key="1">
    <citation type="submission" date="2020-01" db="EMBL/GenBank/DDBJ databases">
        <title>the WGS Modestobacter muralis CPCC 204518.</title>
        <authorList>
            <person name="Jiang Z."/>
        </authorList>
    </citation>
    <scope>NUCLEOTIDE SEQUENCE [LARGE SCALE GENOMIC DNA]</scope>
    <source>
        <strain evidence="1 3">DSM 100205</strain>
    </source>
</reference>
<dbReference type="Proteomes" id="UP000471152">
    <property type="component" value="Unassembled WGS sequence"/>
</dbReference>
<organism evidence="2 4">
    <name type="scientific">Modestobacter muralis</name>
    <dbReference type="NCBI Taxonomy" id="1608614"/>
    <lineage>
        <taxon>Bacteria</taxon>
        <taxon>Bacillati</taxon>
        <taxon>Actinomycetota</taxon>
        <taxon>Actinomycetes</taxon>
        <taxon>Geodermatophilales</taxon>
        <taxon>Geodermatophilaceae</taxon>
        <taxon>Modestobacter</taxon>
    </lineage>
</organism>
<comment type="caution">
    <text evidence="2">The sequence shown here is derived from an EMBL/GenBank/DDBJ whole genome shotgun (WGS) entry which is preliminary data.</text>
</comment>
<evidence type="ECO:0000313" key="1">
    <source>
        <dbReference type="EMBL" id="NEK92973.1"/>
    </source>
</evidence>